<protein>
    <recommendedName>
        <fullName evidence="9">Helix-turn-helix domain-containing protein</fullName>
    </recommendedName>
</protein>
<dbReference type="SUPFAM" id="SSF55781">
    <property type="entry name" value="GAF domain-like"/>
    <property type="match status" value="1"/>
</dbReference>
<dbReference type="Pfam" id="PF09339">
    <property type="entry name" value="HTH_IclR"/>
    <property type="match status" value="1"/>
</dbReference>
<evidence type="ECO:0008006" key="9">
    <source>
        <dbReference type="Google" id="ProtNLM"/>
    </source>
</evidence>
<dbReference type="InterPro" id="IPR036390">
    <property type="entry name" value="WH_DNA-bd_sf"/>
</dbReference>
<reference evidence="7 8" key="1">
    <citation type="submission" date="2019-03" db="EMBL/GenBank/DDBJ databases">
        <authorList>
            <person name="Li J."/>
        </authorList>
    </citation>
    <scope>NUCLEOTIDE SEQUENCE [LARGE SCALE GENOMIC DNA]</scope>
    <source>
        <strain evidence="7 8">3058</strain>
    </source>
</reference>
<feature type="domain" description="IclR-ED" evidence="6">
    <location>
        <begin position="65"/>
        <end position="257"/>
    </location>
</feature>
<evidence type="ECO:0000256" key="2">
    <source>
        <dbReference type="ARBA" id="ARBA00023125"/>
    </source>
</evidence>
<dbReference type="InterPro" id="IPR005471">
    <property type="entry name" value="Tscrpt_reg_IclR_N"/>
</dbReference>
<keyword evidence="1" id="KW-0805">Transcription regulation</keyword>
<dbReference type="InterPro" id="IPR029016">
    <property type="entry name" value="GAF-like_dom_sf"/>
</dbReference>
<dbReference type="Proteomes" id="UP000297972">
    <property type="component" value="Unassembled WGS sequence"/>
</dbReference>
<evidence type="ECO:0000256" key="4">
    <source>
        <dbReference type="SAM" id="Coils"/>
    </source>
</evidence>
<comment type="caution">
    <text evidence="7">The sequence shown here is derived from an EMBL/GenBank/DDBJ whole genome shotgun (WGS) entry which is preliminary data.</text>
</comment>
<name>A0A4Z1CLV6_9RHOB</name>
<keyword evidence="2" id="KW-0238">DNA-binding</keyword>
<feature type="domain" description="HTH iclR-type" evidence="5">
    <location>
        <begin position="5"/>
        <end position="66"/>
    </location>
</feature>
<dbReference type="Pfam" id="PF01614">
    <property type="entry name" value="IclR_C"/>
    <property type="match status" value="1"/>
</dbReference>
<organism evidence="7 8">
    <name type="scientific">Paracoccus liaowanqingii</name>
    <dbReference type="NCBI Taxonomy" id="2560053"/>
    <lineage>
        <taxon>Bacteria</taxon>
        <taxon>Pseudomonadati</taxon>
        <taxon>Pseudomonadota</taxon>
        <taxon>Alphaproteobacteria</taxon>
        <taxon>Rhodobacterales</taxon>
        <taxon>Paracoccaceae</taxon>
        <taxon>Paracoccus</taxon>
    </lineage>
</organism>
<accession>A0A4Z1CLV6</accession>
<dbReference type="RefSeq" id="WP_135816900.1">
    <property type="nucleotide sequence ID" value="NZ_SRPG01000042.1"/>
</dbReference>
<dbReference type="GO" id="GO:0045892">
    <property type="term" value="P:negative regulation of DNA-templated transcription"/>
    <property type="evidence" value="ECO:0007669"/>
    <property type="project" value="TreeGrafter"/>
</dbReference>
<dbReference type="InterPro" id="IPR036388">
    <property type="entry name" value="WH-like_DNA-bd_sf"/>
</dbReference>
<dbReference type="SUPFAM" id="SSF46785">
    <property type="entry name" value="Winged helix' DNA-binding domain"/>
    <property type="match status" value="1"/>
</dbReference>
<dbReference type="OrthoDB" id="9807558at2"/>
<evidence type="ECO:0000313" key="8">
    <source>
        <dbReference type="Proteomes" id="UP000297972"/>
    </source>
</evidence>
<keyword evidence="3" id="KW-0804">Transcription</keyword>
<dbReference type="Gene3D" id="1.10.10.10">
    <property type="entry name" value="Winged helix-like DNA-binding domain superfamily/Winged helix DNA-binding domain"/>
    <property type="match status" value="1"/>
</dbReference>
<feature type="coiled-coil region" evidence="4">
    <location>
        <begin position="230"/>
        <end position="257"/>
    </location>
</feature>
<dbReference type="EMBL" id="SRPG01000042">
    <property type="protein sequence ID" value="TGN62499.1"/>
    <property type="molecule type" value="Genomic_DNA"/>
</dbReference>
<dbReference type="InterPro" id="IPR014757">
    <property type="entry name" value="Tscrpt_reg_IclR_C"/>
</dbReference>
<dbReference type="PANTHER" id="PTHR30136">
    <property type="entry name" value="HELIX-TURN-HELIX TRANSCRIPTIONAL REGULATOR, ICLR FAMILY"/>
    <property type="match status" value="1"/>
</dbReference>
<sequence>MVVEIEGLRRGLKVLDTLLEHGPLNLTELGEYTSLPLATVMRILETLRTAGHVRRGVGKHLWRAATIRSTESWSNSAFAVSEASAAPIMELCRRIPWPVDVGVYENFNIQIVETSRLVSPLLSRSPTTQTVSVIPSAIGTAILSFTTDEHRSQILQDLESDILEHDDYKLHLLAAIKRTRARGYAEPLYGLPEGRYKEYMYNSIAMPIMHKEKAFGAISVSWIAGVATPNKFYKAHIYELKETIEKAENNLFELLKKNKKKFEV</sequence>
<proteinExistence type="predicted"/>
<evidence type="ECO:0000259" key="6">
    <source>
        <dbReference type="PROSITE" id="PS51078"/>
    </source>
</evidence>
<keyword evidence="8" id="KW-1185">Reference proteome</keyword>
<dbReference type="PROSITE" id="PS51078">
    <property type="entry name" value="ICLR_ED"/>
    <property type="match status" value="1"/>
</dbReference>
<evidence type="ECO:0000313" key="7">
    <source>
        <dbReference type="EMBL" id="TGN62499.1"/>
    </source>
</evidence>
<dbReference type="Gene3D" id="3.30.450.40">
    <property type="match status" value="1"/>
</dbReference>
<evidence type="ECO:0000259" key="5">
    <source>
        <dbReference type="PROSITE" id="PS51077"/>
    </source>
</evidence>
<gene>
    <name evidence="7" type="ORF">E4L95_06390</name>
</gene>
<dbReference type="PROSITE" id="PS51077">
    <property type="entry name" value="HTH_ICLR"/>
    <property type="match status" value="1"/>
</dbReference>
<evidence type="ECO:0000256" key="1">
    <source>
        <dbReference type="ARBA" id="ARBA00023015"/>
    </source>
</evidence>
<dbReference type="AlphaFoldDB" id="A0A4Z1CLV6"/>
<dbReference type="SMART" id="SM00346">
    <property type="entry name" value="HTH_ICLR"/>
    <property type="match status" value="1"/>
</dbReference>
<dbReference type="PANTHER" id="PTHR30136:SF23">
    <property type="entry name" value="DNA-BINDING TRANSCRIPTIONAL ACTIVATOR MHPR"/>
    <property type="match status" value="1"/>
</dbReference>
<dbReference type="GO" id="GO:0003677">
    <property type="term" value="F:DNA binding"/>
    <property type="evidence" value="ECO:0007669"/>
    <property type="project" value="UniProtKB-KW"/>
</dbReference>
<evidence type="ECO:0000256" key="3">
    <source>
        <dbReference type="ARBA" id="ARBA00023163"/>
    </source>
</evidence>
<keyword evidence="4" id="KW-0175">Coiled coil</keyword>
<dbReference type="GO" id="GO:0003700">
    <property type="term" value="F:DNA-binding transcription factor activity"/>
    <property type="evidence" value="ECO:0007669"/>
    <property type="project" value="TreeGrafter"/>
</dbReference>
<dbReference type="InterPro" id="IPR050707">
    <property type="entry name" value="HTH_MetabolicPath_Reg"/>
</dbReference>